<keyword evidence="14" id="KW-1185">Reference proteome</keyword>
<dbReference type="FunFam" id="1.10.510.10:FF:000571">
    <property type="entry name" value="Maternal embryonic leucine zipper kinase"/>
    <property type="match status" value="1"/>
</dbReference>
<dbReference type="SMART" id="SM00220">
    <property type="entry name" value="S_TKc"/>
    <property type="match status" value="1"/>
</dbReference>
<gene>
    <name evidence="13" type="ORF">PPL_04673</name>
</gene>
<evidence type="ECO:0000313" key="13">
    <source>
        <dbReference type="EMBL" id="EFA82250.1"/>
    </source>
</evidence>
<evidence type="ECO:0000256" key="4">
    <source>
        <dbReference type="ARBA" id="ARBA00022741"/>
    </source>
</evidence>
<evidence type="ECO:0000256" key="9">
    <source>
        <dbReference type="PROSITE-ProRule" id="PRU10141"/>
    </source>
</evidence>
<comment type="similarity">
    <text evidence="10">Belongs to the protein kinase superfamily.</text>
</comment>
<dbReference type="Pfam" id="PF00069">
    <property type="entry name" value="Pkinase"/>
    <property type="match status" value="1"/>
</dbReference>
<dbReference type="AlphaFoldDB" id="D3B882"/>
<evidence type="ECO:0000256" key="8">
    <source>
        <dbReference type="ARBA" id="ARBA00048679"/>
    </source>
</evidence>
<keyword evidence="6 9" id="KW-0067">ATP-binding</keyword>
<evidence type="ECO:0000256" key="3">
    <source>
        <dbReference type="ARBA" id="ARBA00022679"/>
    </source>
</evidence>
<feature type="region of interest" description="Disordered" evidence="11">
    <location>
        <begin position="1"/>
        <end position="34"/>
    </location>
</feature>
<dbReference type="PANTHER" id="PTHR24347">
    <property type="entry name" value="SERINE/THREONINE-PROTEIN KINASE"/>
    <property type="match status" value="1"/>
</dbReference>
<sequence>MDTDHHNNNNNNNNTKEHESDDEMDIYSDDESDSELDMTGCPYVLGDEIGRGAFSVVRMATHQVTGEKVAIKSINTKFIKNKLLMREIEIMKKLGDHPNILKLYEVYETKKQLHLVLELVTGGELFEKIVQRGEYSEQDAAKIIKQIVSAVGHLHENGIAHRDLKPQNLLCSGKEGDDIRVADFGLSKIFGEGDRLETCCGSPEYVAPEVLECKPYDKACDLWSVGIRNVDYGWPEGFEVSDEAKDLVSHLIEKIPERRYTIEQCLAHPWVNGTGVSGVKKIKPQDFYAAKK</sequence>
<evidence type="ECO:0000256" key="6">
    <source>
        <dbReference type="ARBA" id="ARBA00022840"/>
    </source>
</evidence>
<evidence type="ECO:0000256" key="5">
    <source>
        <dbReference type="ARBA" id="ARBA00022777"/>
    </source>
</evidence>
<feature type="compositionally biased region" description="Acidic residues" evidence="11">
    <location>
        <begin position="20"/>
        <end position="34"/>
    </location>
</feature>
<keyword evidence="4 9" id="KW-0547">Nucleotide-binding</keyword>
<feature type="domain" description="Protein kinase" evidence="12">
    <location>
        <begin position="43"/>
        <end position="271"/>
    </location>
</feature>
<dbReference type="FunFam" id="3.30.200.20:FF:000003">
    <property type="entry name" value="Non-specific serine/threonine protein kinase"/>
    <property type="match status" value="1"/>
</dbReference>
<dbReference type="InterPro" id="IPR000719">
    <property type="entry name" value="Prot_kinase_dom"/>
</dbReference>
<keyword evidence="5" id="KW-0418">Kinase</keyword>
<dbReference type="RefSeq" id="XP_020434367.1">
    <property type="nucleotide sequence ID" value="XM_020575572.1"/>
</dbReference>
<dbReference type="InterPro" id="IPR011009">
    <property type="entry name" value="Kinase-like_dom_sf"/>
</dbReference>
<dbReference type="GO" id="GO:0005524">
    <property type="term" value="F:ATP binding"/>
    <property type="evidence" value="ECO:0007669"/>
    <property type="project" value="UniProtKB-UniRule"/>
</dbReference>
<comment type="caution">
    <text evidence="13">The sequence shown here is derived from an EMBL/GenBank/DDBJ whole genome shotgun (WGS) entry which is preliminary data.</text>
</comment>
<dbReference type="GeneID" id="31360160"/>
<dbReference type="PROSITE" id="PS00108">
    <property type="entry name" value="PROTEIN_KINASE_ST"/>
    <property type="match status" value="1"/>
</dbReference>
<evidence type="ECO:0000256" key="1">
    <source>
        <dbReference type="ARBA" id="ARBA00012513"/>
    </source>
</evidence>
<evidence type="ECO:0000256" key="2">
    <source>
        <dbReference type="ARBA" id="ARBA00022527"/>
    </source>
</evidence>
<dbReference type="Gene3D" id="1.10.510.10">
    <property type="entry name" value="Transferase(Phosphotransferase) domain 1"/>
    <property type="match status" value="1"/>
</dbReference>
<evidence type="ECO:0000313" key="14">
    <source>
        <dbReference type="Proteomes" id="UP000001396"/>
    </source>
</evidence>
<dbReference type="PROSITE" id="PS00107">
    <property type="entry name" value="PROTEIN_KINASE_ATP"/>
    <property type="match status" value="1"/>
</dbReference>
<comment type="catalytic activity">
    <reaction evidence="7">
        <text>L-threonyl-[protein] + ATP = O-phospho-L-threonyl-[protein] + ADP + H(+)</text>
        <dbReference type="Rhea" id="RHEA:46608"/>
        <dbReference type="Rhea" id="RHEA-COMP:11060"/>
        <dbReference type="Rhea" id="RHEA-COMP:11605"/>
        <dbReference type="ChEBI" id="CHEBI:15378"/>
        <dbReference type="ChEBI" id="CHEBI:30013"/>
        <dbReference type="ChEBI" id="CHEBI:30616"/>
        <dbReference type="ChEBI" id="CHEBI:61977"/>
        <dbReference type="ChEBI" id="CHEBI:456216"/>
        <dbReference type="EC" id="2.7.11.1"/>
    </reaction>
</comment>
<dbReference type="SUPFAM" id="SSF56112">
    <property type="entry name" value="Protein kinase-like (PK-like)"/>
    <property type="match status" value="1"/>
</dbReference>
<dbReference type="STRING" id="670386.D3B882"/>
<dbReference type="CDD" id="cd05117">
    <property type="entry name" value="STKc_CAMK"/>
    <property type="match status" value="1"/>
</dbReference>
<organism evidence="13 14">
    <name type="scientific">Heterostelium pallidum (strain ATCC 26659 / Pp 5 / PN500)</name>
    <name type="common">Cellular slime mold</name>
    <name type="synonym">Polysphondylium pallidum</name>
    <dbReference type="NCBI Taxonomy" id="670386"/>
    <lineage>
        <taxon>Eukaryota</taxon>
        <taxon>Amoebozoa</taxon>
        <taxon>Evosea</taxon>
        <taxon>Eumycetozoa</taxon>
        <taxon>Dictyostelia</taxon>
        <taxon>Acytosteliales</taxon>
        <taxon>Acytosteliaceae</taxon>
        <taxon>Heterostelium</taxon>
    </lineage>
</organism>
<keyword evidence="2 10" id="KW-0723">Serine/threonine-protein kinase</keyword>
<dbReference type="InterPro" id="IPR008271">
    <property type="entry name" value="Ser/Thr_kinase_AS"/>
</dbReference>
<dbReference type="EMBL" id="ADBJ01000020">
    <property type="protein sequence ID" value="EFA82250.1"/>
    <property type="molecule type" value="Genomic_DNA"/>
</dbReference>
<proteinExistence type="inferred from homology"/>
<evidence type="ECO:0000256" key="10">
    <source>
        <dbReference type="RuleBase" id="RU000304"/>
    </source>
</evidence>
<dbReference type="InterPro" id="IPR017441">
    <property type="entry name" value="Protein_kinase_ATP_BS"/>
</dbReference>
<evidence type="ECO:0000256" key="11">
    <source>
        <dbReference type="SAM" id="MobiDB-lite"/>
    </source>
</evidence>
<dbReference type="OMA" id="YILLCEY"/>
<feature type="binding site" evidence="9">
    <location>
        <position position="72"/>
    </location>
    <ligand>
        <name>ATP</name>
        <dbReference type="ChEBI" id="CHEBI:30616"/>
    </ligand>
</feature>
<comment type="catalytic activity">
    <reaction evidence="8">
        <text>L-seryl-[protein] + ATP = O-phospho-L-seryl-[protein] + ADP + H(+)</text>
        <dbReference type="Rhea" id="RHEA:17989"/>
        <dbReference type="Rhea" id="RHEA-COMP:9863"/>
        <dbReference type="Rhea" id="RHEA-COMP:11604"/>
        <dbReference type="ChEBI" id="CHEBI:15378"/>
        <dbReference type="ChEBI" id="CHEBI:29999"/>
        <dbReference type="ChEBI" id="CHEBI:30616"/>
        <dbReference type="ChEBI" id="CHEBI:83421"/>
        <dbReference type="ChEBI" id="CHEBI:456216"/>
        <dbReference type="EC" id="2.7.11.1"/>
    </reaction>
</comment>
<dbReference type="EC" id="2.7.11.1" evidence="1"/>
<dbReference type="GO" id="GO:0004674">
    <property type="term" value="F:protein serine/threonine kinase activity"/>
    <property type="evidence" value="ECO:0007669"/>
    <property type="project" value="UniProtKB-KW"/>
</dbReference>
<reference evidence="13 14" key="1">
    <citation type="journal article" date="2011" name="Genome Res.">
        <title>Phylogeny-wide analysis of social amoeba genomes highlights ancient origins for complex intercellular communication.</title>
        <authorList>
            <person name="Heidel A.J."/>
            <person name="Lawal H.M."/>
            <person name="Felder M."/>
            <person name="Schilde C."/>
            <person name="Helps N.R."/>
            <person name="Tunggal B."/>
            <person name="Rivero F."/>
            <person name="John U."/>
            <person name="Schleicher M."/>
            <person name="Eichinger L."/>
            <person name="Platzer M."/>
            <person name="Noegel A.A."/>
            <person name="Schaap P."/>
            <person name="Gloeckner G."/>
        </authorList>
    </citation>
    <scope>NUCLEOTIDE SEQUENCE [LARGE SCALE GENOMIC DNA]</scope>
    <source>
        <strain evidence="14">ATCC 26659 / Pp 5 / PN500</strain>
    </source>
</reference>
<accession>D3B882</accession>
<evidence type="ECO:0000259" key="12">
    <source>
        <dbReference type="PROSITE" id="PS50011"/>
    </source>
</evidence>
<evidence type="ECO:0000256" key="7">
    <source>
        <dbReference type="ARBA" id="ARBA00047899"/>
    </source>
</evidence>
<dbReference type="Proteomes" id="UP000001396">
    <property type="component" value="Unassembled WGS sequence"/>
</dbReference>
<dbReference type="InParanoid" id="D3B882"/>
<name>D3B882_HETP5</name>
<protein>
    <recommendedName>
        <fullName evidence="1">non-specific serine/threonine protein kinase</fullName>
        <ecNumber evidence="1">2.7.11.1</ecNumber>
    </recommendedName>
</protein>
<keyword evidence="3" id="KW-0808">Transferase</keyword>
<dbReference type="PROSITE" id="PS50011">
    <property type="entry name" value="PROTEIN_KINASE_DOM"/>
    <property type="match status" value="1"/>
</dbReference>